<evidence type="ECO:0000256" key="1">
    <source>
        <dbReference type="SAM" id="MobiDB-lite"/>
    </source>
</evidence>
<dbReference type="EMBL" id="BAABME010004950">
    <property type="protein sequence ID" value="GAA0164095.1"/>
    <property type="molecule type" value="Genomic_DNA"/>
</dbReference>
<evidence type="ECO:0000313" key="2">
    <source>
        <dbReference type="EMBL" id="GAA0164095.1"/>
    </source>
</evidence>
<accession>A0AAV3QJ55</accession>
<proteinExistence type="predicted"/>
<name>A0AAV3QJ55_LITER</name>
<dbReference type="AlphaFoldDB" id="A0AAV3QJ55"/>
<dbReference type="Proteomes" id="UP001454036">
    <property type="component" value="Unassembled WGS sequence"/>
</dbReference>
<feature type="region of interest" description="Disordered" evidence="1">
    <location>
        <begin position="1"/>
        <end position="23"/>
    </location>
</feature>
<evidence type="ECO:0000313" key="3">
    <source>
        <dbReference type="Proteomes" id="UP001454036"/>
    </source>
</evidence>
<keyword evidence="3" id="KW-1185">Reference proteome</keyword>
<feature type="region of interest" description="Disordered" evidence="1">
    <location>
        <begin position="308"/>
        <end position="390"/>
    </location>
</feature>
<organism evidence="2 3">
    <name type="scientific">Lithospermum erythrorhizon</name>
    <name type="common">Purple gromwell</name>
    <name type="synonym">Lithospermum officinale var. erythrorhizon</name>
    <dbReference type="NCBI Taxonomy" id="34254"/>
    <lineage>
        <taxon>Eukaryota</taxon>
        <taxon>Viridiplantae</taxon>
        <taxon>Streptophyta</taxon>
        <taxon>Embryophyta</taxon>
        <taxon>Tracheophyta</taxon>
        <taxon>Spermatophyta</taxon>
        <taxon>Magnoliopsida</taxon>
        <taxon>eudicotyledons</taxon>
        <taxon>Gunneridae</taxon>
        <taxon>Pentapetalae</taxon>
        <taxon>asterids</taxon>
        <taxon>lamiids</taxon>
        <taxon>Boraginales</taxon>
        <taxon>Boraginaceae</taxon>
        <taxon>Boraginoideae</taxon>
        <taxon>Lithospermeae</taxon>
        <taxon>Lithospermum</taxon>
    </lineage>
</organism>
<feature type="compositionally biased region" description="Low complexity" evidence="1">
    <location>
        <begin position="257"/>
        <end position="266"/>
    </location>
</feature>
<gene>
    <name evidence="2" type="ORF">LIER_19812</name>
</gene>
<sequence>MSRSSNSRPEEQGYNSDAQSSLSPQAKAIRADLHRCGSELFEKDLVEMRSRCKIPSTVMLVRPRSTDRAHTPLSGLRTFFEVASKNGLGLPVHPYIGAVLSMASVRPLPNSLPNIWFSIIGFYPACLLAGVTPMRSWRPFFFYAVGDGLPPDIPSGFTEHPKSNVALTRTAKHKTDSHAFFSYWEDNRSFPLYFYTDHPVLKVAGLFPIAGAVLGVLEALRVSFSVPDQVPLPPLAAPTASAGPRAQSPQRPHAPEPVEVSSSSEESEALSPLMRRYLPFPGLTSFVDPFLASVLTWAARHRSRPIIQEASVQNPQEAAPEPQVMGIDSPLGPTPSSVPLQTPEFCSKGTSSSLGGSIPPPRKRLGSPIDNPRPVQLSNRPEEVPHSSSTTPNHVELIFFLFALSHKMEGELKVLREEKAREEGVLLRRLKYLSGEHAILQERYRVVDCRAEITKACPEGVQAERDIAVKDRDILRAGEARMLQTHDRLLDQLTESQHQAHVIEVTLEGIRTAEGLEGLVQNSDLGRDLLFRHSSRMLEKTIRMVQAKLHEAEHLSFYCCEG</sequence>
<comment type="caution">
    <text evidence="2">The sequence shown here is derived from an EMBL/GenBank/DDBJ whole genome shotgun (WGS) entry which is preliminary data.</text>
</comment>
<feature type="region of interest" description="Disordered" evidence="1">
    <location>
        <begin position="235"/>
        <end position="266"/>
    </location>
</feature>
<protein>
    <submittedName>
        <fullName evidence="2">Uncharacterized protein</fullName>
    </submittedName>
</protein>
<reference evidence="2 3" key="1">
    <citation type="submission" date="2024-01" db="EMBL/GenBank/DDBJ databases">
        <title>The complete chloroplast genome sequence of Lithospermum erythrorhizon: insights into the phylogenetic relationship among Boraginaceae species and the maternal lineages of purple gromwells.</title>
        <authorList>
            <person name="Okada T."/>
            <person name="Watanabe K."/>
        </authorList>
    </citation>
    <scope>NUCLEOTIDE SEQUENCE [LARGE SCALE GENOMIC DNA]</scope>
</reference>